<dbReference type="RefSeq" id="WP_346752873.1">
    <property type="nucleotide sequence ID" value="NZ_JAUJEA010000005.1"/>
</dbReference>
<name>A0ABT8KQ42_9BACT</name>
<comment type="caution">
    <text evidence="1">The sequence shown here is derived from an EMBL/GenBank/DDBJ whole genome shotgun (WGS) entry which is preliminary data.</text>
</comment>
<protein>
    <submittedName>
        <fullName evidence="1">Uncharacterized protein</fullName>
    </submittedName>
</protein>
<evidence type="ECO:0000313" key="1">
    <source>
        <dbReference type="EMBL" id="MDN5202854.1"/>
    </source>
</evidence>
<accession>A0ABT8KQ42</accession>
<reference evidence="1" key="1">
    <citation type="submission" date="2023-06" db="EMBL/GenBank/DDBJ databases">
        <title>Genomic of Parafulvivirga corallium.</title>
        <authorList>
            <person name="Wang G."/>
        </authorList>
    </citation>
    <scope>NUCLEOTIDE SEQUENCE</scope>
    <source>
        <strain evidence="1">BMA10</strain>
    </source>
</reference>
<evidence type="ECO:0000313" key="2">
    <source>
        <dbReference type="Proteomes" id="UP001172082"/>
    </source>
</evidence>
<proteinExistence type="predicted"/>
<dbReference type="EMBL" id="JAUJEA010000005">
    <property type="protein sequence ID" value="MDN5202854.1"/>
    <property type="molecule type" value="Genomic_DNA"/>
</dbReference>
<keyword evidence="2" id="KW-1185">Reference proteome</keyword>
<sequence>MLEDEVGDREFLFRGIVINSWDFENDRPSSATFKDSKGVSVDRDGGRTEEDCINHLKKVKDFHAICKVLTMDVRELNALVLYKPISENIYHSEIHDSTERITLRGKKPNRIRERSLVVYKK</sequence>
<dbReference type="Proteomes" id="UP001172082">
    <property type="component" value="Unassembled WGS sequence"/>
</dbReference>
<organism evidence="1 2">
    <name type="scientific">Splendidivirga corallicola</name>
    <dbReference type="NCBI Taxonomy" id="3051826"/>
    <lineage>
        <taxon>Bacteria</taxon>
        <taxon>Pseudomonadati</taxon>
        <taxon>Bacteroidota</taxon>
        <taxon>Cytophagia</taxon>
        <taxon>Cytophagales</taxon>
        <taxon>Splendidivirgaceae</taxon>
        <taxon>Splendidivirga</taxon>
    </lineage>
</organism>
<gene>
    <name evidence="1" type="ORF">QQ008_15800</name>
</gene>